<evidence type="ECO:0000256" key="2">
    <source>
        <dbReference type="ARBA" id="ARBA00022448"/>
    </source>
</evidence>
<keyword evidence="6 7" id="KW-0472">Membrane</keyword>
<dbReference type="PANTHER" id="PTHR43386:SF25">
    <property type="entry name" value="PEPTIDE ABC TRANSPORTER PERMEASE PROTEIN"/>
    <property type="match status" value="1"/>
</dbReference>
<dbReference type="RefSeq" id="WP_145643394.1">
    <property type="nucleotide sequence ID" value="NZ_VIWP01000016.1"/>
</dbReference>
<evidence type="ECO:0000256" key="3">
    <source>
        <dbReference type="ARBA" id="ARBA00022475"/>
    </source>
</evidence>
<protein>
    <submittedName>
        <fullName evidence="9">Peptide/nickel transport system permease protein</fullName>
    </submittedName>
</protein>
<dbReference type="GO" id="GO:0005886">
    <property type="term" value="C:plasma membrane"/>
    <property type="evidence" value="ECO:0007669"/>
    <property type="project" value="UniProtKB-SubCell"/>
</dbReference>
<comment type="subcellular location">
    <subcellularLocation>
        <location evidence="1 7">Cell membrane</location>
        <topology evidence="1 7">Multi-pass membrane protein</topology>
    </subcellularLocation>
</comment>
<dbReference type="Pfam" id="PF00528">
    <property type="entry name" value="BPD_transp_1"/>
    <property type="match status" value="1"/>
</dbReference>
<dbReference type="InterPro" id="IPR000515">
    <property type="entry name" value="MetI-like"/>
</dbReference>
<dbReference type="AlphaFoldDB" id="A0A561Q0Z4"/>
<keyword evidence="10" id="KW-1185">Reference proteome</keyword>
<dbReference type="EMBL" id="VIWP01000016">
    <property type="protein sequence ID" value="TWF44017.1"/>
    <property type="molecule type" value="Genomic_DNA"/>
</dbReference>
<evidence type="ECO:0000256" key="7">
    <source>
        <dbReference type="RuleBase" id="RU363032"/>
    </source>
</evidence>
<dbReference type="InterPro" id="IPR050366">
    <property type="entry name" value="BP-dependent_transpt_permease"/>
</dbReference>
<evidence type="ECO:0000313" key="9">
    <source>
        <dbReference type="EMBL" id="TWF44017.1"/>
    </source>
</evidence>
<feature type="transmembrane region" description="Helical" evidence="7">
    <location>
        <begin position="121"/>
        <end position="147"/>
    </location>
</feature>
<evidence type="ECO:0000313" key="10">
    <source>
        <dbReference type="Proteomes" id="UP000320653"/>
    </source>
</evidence>
<name>A0A561Q0Z4_9HYPH</name>
<feature type="domain" description="ABC transmembrane type-1" evidence="8">
    <location>
        <begin position="73"/>
        <end position="263"/>
    </location>
</feature>
<keyword evidence="4 7" id="KW-0812">Transmembrane</keyword>
<evidence type="ECO:0000256" key="4">
    <source>
        <dbReference type="ARBA" id="ARBA00022692"/>
    </source>
</evidence>
<feature type="transmembrane region" description="Helical" evidence="7">
    <location>
        <begin position="77"/>
        <end position="101"/>
    </location>
</feature>
<evidence type="ECO:0000256" key="6">
    <source>
        <dbReference type="ARBA" id="ARBA00023136"/>
    </source>
</evidence>
<accession>A0A561Q0Z4</accession>
<comment type="caution">
    <text evidence="9">The sequence shown here is derived from an EMBL/GenBank/DDBJ whole genome shotgun (WGS) entry which is preliminary data.</text>
</comment>
<dbReference type="CDD" id="cd06261">
    <property type="entry name" value="TM_PBP2"/>
    <property type="match status" value="1"/>
</dbReference>
<keyword evidence="2 7" id="KW-0813">Transport</keyword>
<organism evidence="9 10">
    <name type="scientific">Neorhizobium alkalisoli</name>
    <dbReference type="NCBI Taxonomy" id="528178"/>
    <lineage>
        <taxon>Bacteria</taxon>
        <taxon>Pseudomonadati</taxon>
        <taxon>Pseudomonadota</taxon>
        <taxon>Alphaproteobacteria</taxon>
        <taxon>Hyphomicrobiales</taxon>
        <taxon>Rhizobiaceae</taxon>
        <taxon>Rhizobium/Agrobacterium group</taxon>
        <taxon>Neorhizobium</taxon>
    </lineage>
</organism>
<dbReference type="GO" id="GO:0055085">
    <property type="term" value="P:transmembrane transport"/>
    <property type="evidence" value="ECO:0007669"/>
    <property type="project" value="InterPro"/>
</dbReference>
<dbReference type="OrthoDB" id="9766870at2"/>
<evidence type="ECO:0000256" key="5">
    <source>
        <dbReference type="ARBA" id="ARBA00022989"/>
    </source>
</evidence>
<evidence type="ECO:0000259" key="8">
    <source>
        <dbReference type="PROSITE" id="PS50928"/>
    </source>
</evidence>
<dbReference type="InterPro" id="IPR035906">
    <property type="entry name" value="MetI-like_sf"/>
</dbReference>
<feature type="transmembrane region" description="Helical" evidence="7">
    <location>
        <begin position="245"/>
        <end position="266"/>
    </location>
</feature>
<dbReference type="PANTHER" id="PTHR43386">
    <property type="entry name" value="OLIGOPEPTIDE TRANSPORT SYSTEM PERMEASE PROTEIN APPC"/>
    <property type="match status" value="1"/>
</dbReference>
<keyword evidence="5 7" id="KW-1133">Transmembrane helix</keyword>
<dbReference type="Proteomes" id="UP000320653">
    <property type="component" value="Unassembled WGS sequence"/>
</dbReference>
<comment type="similarity">
    <text evidence="7">Belongs to the binding-protein-dependent transport system permease family.</text>
</comment>
<evidence type="ECO:0000256" key="1">
    <source>
        <dbReference type="ARBA" id="ARBA00004651"/>
    </source>
</evidence>
<gene>
    <name evidence="9" type="ORF">FHW37_11621</name>
</gene>
<reference evidence="9 10" key="1">
    <citation type="submission" date="2019-06" db="EMBL/GenBank/DDBJ databases">
        <title>Sorghum-associated microbial communities from plants grown in Nebraska, USA.</title>
        <authorList>
            <person name="Schachtman D."/>
        </authorList>
    </citation>
    <scope>NUCLEOTIDE SEQUENCE [LARGE SCALE GENOMIC DNA]</scope>
    <source>
        <strain evidence="9 10">1225</strain>
    </source>
</reference>
<dbReference type="SUPFAM" id="SSF161098">
    <property type="entry name" value="MetI-like"/>
    <property type="match status" value="1"/>
</dbReference>
<feature type="transmembrane region" description="Helical" evidence="7">
    <location>
        <begin position="12"/>
        <end position="32"/>
    </location>
</feature>
<keyword evidence="3" id="KW-1003">Cell membrane</keyword>
<dbReference type="PROSITE" id="PS50928">
    <property type="entry name" value="ABC_TM1"/>
    <property type="match status" value="1"/>
</dbReference>
<dbReference type="Gene3D" id="1.10.3720.10">
    <property type="entry name" value="MetI-like"/>
    <property type="match status" value="1"/>
</dbReference>
<proteinExistence type="inferred from homology"/>
<feature type="transmembrane region" description="Helical" evidence="7">
    <location>
        <begin position="182"/>
        <end position="201"/>
    </location>
</feature>
<sequence>MKHMPPLIRISFGAVILLAFCAVFAGVLAPYPTDELDLLNRFAPPVFIGGSADHLLGTDSLGRDLLSMVLRGIQVSLTVAVIGTIGGAILGTTLGLLSAWFEGWVEAVIGIMIDFQATIPNLILALALLTILPQANLLVFILVMTVYGWERYARLARALCLQAKGQAYVQAQQVLGASAARIVLRTILPNFMAVIVVNMSINFPSTILLETTLSFLGIGIQPPDTSLGVLIGQGREQLYNAPWTVLVPGAVILVATIAISLIGDWARDRIEME</sequence>